<evidence type="ECO:0000313" key="17">
    <source>
        <dbReference type="EMBL" id="HIU68926.1"/>
    </source>
</evidence>
<dbReference type="Gene3D" id="3.20.20.80">
    <property type="entry name" value="Glycosidases"/>
    <property type="match status" value="1"/>
</dbReference>
<evidence type="ECO:0000259" key="15">
    <source>
        <dbReference type="Pfam" id="PF17786"/>
    </source>
</evidence>
<dbReference type="Gene3D" id="2.60.40.10">
    <property type="entry name" value="Immunoglobulins"/>
    <property type="match status" value="2"/>
</dbReference>
<dbReference type="Pfam" id="PF17786">
    <property type="entry name" value="Mannosidase_ig"/>
    <property type="match status" value="1"/>
</dbReference>
<dbReference type="SUPFAM" id="SSF49785">
    <property type="entry name" value="Galactose-binding domain-like"/>
    <property type="match status" value="1"/>
</dbReference>
<dbReference type="GO" id="GO:0005975">
    <property type="term" value="P:carbohydrate metabolic process"/>
    <property type="evidence" value="ECO:0007669"/>
    <property type="project" value="InterPro"/>
</dbReference>
<evidence type="ECO:0000256" key="8">
    <source>
        <dbReference type="ARBA" id="ARBA00023180"/>
    </source>
</evidence>
<evidence type="ECO:0000259" key="16">
    <source>
        <dbReference type="Pfam" id="PF22666"/>
    </source>
</evidence>
<protein>
    <recommendedName>
        <fullName evidence="11">Beta-mannosidase B</fullName>
        <ecNumber evidence="5">3.2.1.25</ecNumber>
    </recommendedName>
    <alternativeName>
        <fullName evidence="12">Mannanase B</fullName>
    </alternativeName>
</protein>
<evidence type="ECO:0000256" key="1">
    <source>
        <dbReference type="ARBA" id="ARBA00000829"/>
    </source>
</evidence>
<dbReference type="Pfam" id="PF00703">
    <property type="entry name" value="Glyco_hydro_2"/>
    <property type="match status" value="1"/>
</dbReference>
<dbReference type="InterPro" id="IPR054593">
    <property type="entry name" value="Beta-mannosidase-like_N2"/>
</dbReference>
<dbReference type="Pfam" id="PF17753">
    <property type="entry name" value="Ig_mannosidase"/>
    <property type="match status" value="1"/>
</dbReference>
<dbReference type="InterPro" id="IPR041447">
    <property type="entry name" value="Mannosidase_ig"/>
</dbReference>
<evidence type="ECO:0000256" key="5">
    <source>
        <dbReference type="ARBA" id="ARBA00012754"/>
    </source>
</evidence>
<dbReference type="GO" id="GO:0005576">
    <property type="term" value="C:extracellular region"/>
    <property type="evidence" value="ECO:0007669"/>
    <property type="project" value="UniProtKB-SubCell"/>
</dbReference>
<reference evidence="17" key="1">
    <citation type="submission" date="2020-10" db="EMBL/GenBank/DDBJ databases">
        <authorList>
            <person name="Gilroy R."/>
        </authorList>
    </citation>
    <scope>NUCLEOTIDE SEQUENCE</scope>
    <source>
        <strain evidence="17">CHK176-6737</strain>
    </source>
</reference>
<evidence type="ECO:0000256" key="2">
    <source>
        <dbReference type="ARBA" id="ARBA00004613"/>
    </source>
</evidence>
<dbReference type="SUPFAM" id="SSF49303">
    <property type="entry name" value="beta-Galactosidase/glucuronidase domain"/>
    <property type="match status" value="2"/>
</dbReference>
<dbReference type="InterPro" id="IPR017853">
    <property type="entry name" value="GH"/>
</dbReference>
<dbReference type="FunFam" id="3.20.20.80:FF:000050">
    <property type="entry name" value="Beta-mannosidase B"/>
    <property type="match status" value="1"/>
</dbReference>
<dbReference type="InterPro" id="IPR041625">
    <property type="entry name" value="Beta-mannosidase_Ig"/>
</dbReference>
<dbReference type="PANTHER" id="PTHR43730">
    <property type="entry name" value="BETA-MANNOSIDASE"/>
    <property type="match status" value="1"/>
</dbReference>
<accession>A0A9D1MUA0</accession>
<dbReference type="Proteomes" id="UP000824125">
    <property type="component" value="Unassembled WGS sequence"/>
</dbReference>
<feature type="domain" description="Glycoside hydrolase family 2 immunoglobulin-like beta-sandwich" evidence="13">
    <location>
        <begin position="189"/>
        <end position="290"/>
    </location>
</feature>
<sequence length="841" mass="95698">MKDKILLNQNWVFRAEKETAWMPATVPGCNYLDLMANGVIDDPFVGKNAEKLSWVYETDWVYRCTFSVDDAFLQHSRILLHADCLDTYAIVELNGQQVGTSENAYRAYEWDVKERLVAGSNMLQVTFQSFMPYIEAGKKARPLPNNANGISGSPYIRKPGCHFGWDFGPVLPPAGIEKDIYLAAYETASIDDVLIRQTHSENGVQLQVAVAVNNASGTELALQAELFDPQGEKVASVQSSAATGSCTLCVAQPQLWWCNTLGQQPLYTLQVHLLQNDCEADSVCKRIGLRTIELDTSPDAYGENFCFVVNGVKIFCRGSNWIPADIFLPRLTPEKLRYRLEAMKNANMNIVRVWGGGWYESDLFYDLCDELGLLVWQDFTFACAAYPFEMPGFLENVAGEVEYNVKRLRSHACLALWCGNNEIESMSLAWAYDKAAIQQTKQFFYETLPAWLRRFDDVTPYWACTPSSGTYMKNVNSDSFGDTHLWNVWHGMRDLDFYRKRYTRFCSEFGLESYPSMSCLDRVISKEQQYLGSDELNVHQKSADGDMRMLYYVNKLFWQPKKFADLVYLTQITQMECIRDATEHWRRNRGRCNGSMYWQFDDCWCGSSWASMDFDGNYKPLLYAARKFNAPVSLSLENNKTNVPVYLMNETLAPFDGEYRWQLEMFDGSVLRRGSRGVHLAPMETGCFDRLDFKADFSADQAGRAAFVARLYDQSGALVSERRCLLRKENACTFCDPQLQVTVKGREVTVTAKHYARYVCLQADGVSAPFSDNYFDLSAGESKTVSLDAQVSDELLAKKLHVFSLYDVEPAASRSADRMKSLQIMLKPVSIVNWVGRLFDK</sequence>
<name>A0A9D1MUA0_9FIRM</name>
<dbReference type="GO" id="GO:0004567">
    <property type="term" value="F:beta-mannosidase activity"/>
    <property type="evidence" value="ECO:0007669"/>
    <property type="project" value="UniProtKB-EC"/>
</dbReference>
<dbReference type="AlphaFoldDB" id="A0A9D1MUA0"/>
<dbReference type="SUPFAM" id="SSF51445">
    <property type="entry name" value="(Trans)glycosidases"/>
    <property type="match status" value="1"/>
</dbReference>
<feature type="domain" description="Mannosidase Ig/CBM-like" evidence="15">
    <location>
        <begin position="642"/>
        <end position="726"/>
    </location>
</feature>
<evidence type="ECO:0000256" key="4">
    <source>
        <dbReference type="ARBA" id="ARBA00011738"/>
    </source>
</evidence>
<keyword evidence="7 17" id="KW-0378">Hydrolase</keyword>
<comment type="catalytic activity">
    <reaction evidence="1">
        <text>Hydrolysis of terminal, non-reducing beta-D-mannose residues in beta-D-mannosides.</text>
        <dbReference type="EC" id="3.2.1.25"/>
    </reaction>
</comment>
<dbReference type="GO" id="GO:0006516">
    <property type="term" value="P:glycoprotein catabolic process"/>
    <property type="evidence" value="ECO:0007669"/>
    <property type="project" value="TreeGrafter"/>
</dbReference>
<keyword evidence="6" id="KW-0964">Secreted</keyword>
<gene>
    <name evidence="17" type="ORF">IAD23_03075</name>
</gene>
<comment type="caution">
    <text evidence="17">The sequence shown here is derived from an EMBL/GenBank/DDBJ whole genome shotgun (WGS) entry which is preliminary data.</text>
</comment>
<comment type="subcellular location">
    <subcellularLocation>
        <location evidence="2">Secreted</location>
    </subcellularLocation>
</comment>
<proteinExistence type="inferred from homology"/>
<dbReference type="PANTHER" id="PTHR43730:SF1">
    <property type="entry name" value="BETA-MANNOSIDASE"/>
    <property type="match status" value="1"/>
</dbReference>
<dbReference type="Gene3D" id="2.60.120.260">
    <property type="entry name" value="Galactose-binding domain-like"/>
    <property type="match status" value="1"/>
</dbReference>
<feature type="domain" description="Beta-mannosidase Ig-fold" evidence="14">
    <location>
        <begin position="736"/>
        <end position="807"/>
    </location>
</feature>
<keyword evidence="8" id="KW-0325">Glycoprotein</keyword>
<dbReference type="InterPro" id="IPR008979">
    <property type="entry name" value="Galactose-bd-like_sf"/>
</dbReference>
<dbReference type="Pfam" id="PF22666">
    <property type="entry name" value="Glyco_hydro_2_N2"/>
    <property type="match status" value="1"/>
</dbReference>
<evidence type="ECO:0000256" key="11">
    <source>
        <dbReference type="ARBA" id="ARBA00041069"/>
    </source>
</evidence>
<evidence type="ECO:0000259" key="13">
    <source>
        <dbReference type="Pfam" id="PF00703"/>
    </source>
</evidence>
<reference evidence="17" key="2">
    <citation type="journal article" date="2021" name="PeerJ">
        <title>Extensive microbial diversity within the chicken gut microbiome revealed by metagenomics and culture.</title>
        <authorList>
            <person name="Gilroy R."/>
            <person name="Ravi A."/>
            <person name="Getino M."/>
            <person name="Pursley I."/>
            <person name="Horton D.L."/>
            <person name="Alikhan N.F."/>
            <person name="Baker D."/>
            <person name="Gharbi K."/>
            <person name="Hall N."/>
            <person name="Watson M."/>
            <person name="Adriaenssens E.M."/>
            <person name="Foster-Nyarko E."/>
            <person name="Jarju S."/>
            <person name="Secka A."/>
            <person name="Antonio M."/>
            <person name="Oren A."/>
            <person name="Chaudhuri R.R."/>
            <person name="La Ragione R."/>
            <person name="Hildebrand F."/>
            <person name="Pallen M.J."/>
        </authorList>
    </citation>
    <scope>NUCLEOTIDE SEQUENCE</scope>
    <source>
        <strain evidence="17">CHK176-6737</strain>
    </source>
</reference>
<evidence type="ECO:0000256" key="3">
    <source>
        <dbReference type="ARBA" id="ARBA00004740"/>
    </source>
</evidence>
<dbReference type="InterPro" id="IPR036156">
    <property type="entry name" value="Beta-gal/glucu_dom_sf"/>
</dbReference>
<evidence type="ECO:0000256" key="12">
    <source>
        <dbReference type="ARBA" id="ARBA00041614"/>
    </source>
</evidence>
<dbReference type="InterPro" id="IPR006102">
    <property type="entry name" value="Ig-like_GH2"/>
</dbReference>
<keyword evidence="9" id="KW-0326">Glycosidase</keyword>
<organism evidence="17 18">
    <name type="scientific">Candidatus Scybalenecus merdavium</name>
    <dbReference type="NCBI Taxonomy" id="2840939"/>
    <lineage>
        <taxon>Bacteria</taxon>
        <taxon>Bacillati</taxon>
        <taxon>Bacillota</taxon>
        <taxon>Clostridia</taxon>
        <taxon>Eubacteriales</taxon>
        <taxon>Oscillospiraceae</taxon>
        <taxon>Oscillospiraceae incertae sedis</taxon>
        <taxon>Candidatus Scybalenecus</taxon>
    </lineage>
</organism>
<feature type="domain" description="Beta-mannosidase-like galactose-binding" evidence="16">
    <location>
        <begin position="11"/>
        <end position="177"/>
    </location>
</feature>
<evidence type="ECO:0000256" key="7">
    <source>
        <dbReference type="ARBA" id="ARBA00022801"/>
    </source>
</evidence>
<evidence type="ECO:0000256" key="6">
    <source>
        <dbReference type="ARBA" id="ARBA00022525"/>
    </source>
</evidence>
<dbReference type="InterPro" id="IPR013783">
    <property type="entry name" value="Ig-like_fold"/>
</dbReference>
<comment type="subunit">
    <text evidence="4">Homodimer.</text>
</comment>
<evidence type="ECO:0000313" key="18">
    <source>
        <dbReference type="Proteomes" id="UP000824125"/>
    </source>
</evidence>
<comment type="similarity">
    <text evidence="10">Belongs to the glycosyl hydrolase 2 family. Beta-mannosidase B subfamily.</text>
</comment>
<evidence type="ECO:0000256" key="9">
    <source>
        <dbReference type="ARBA" id="ARBA00023295"/>
    </source>
</evidence>
<evidence type="ECO:0000256" key="10">
    <source>
        <dbReference type="ARBA" id="ARBA00038429"/>
    </source>
</evidence>
<comment type="pathway">
    <text evidence="3">Glycan metabolism; N-glycan degradation.</text>
</comment>
<dbReference type="InterPro" id="IPR050887">
    <property type="entry name" value="Beta-mannosidase_GH2"/>
</dbReference>
<dbReference type="EMBL" id="DVNM01000016">
    <property type="protein sequence ID" value="HIU68926.1"/>
    <property type="molecule type" value="Genomic_DNA"/>
</dbReference>
<dbReference type="EC" id="3.2.1.25" evidence="5"/>
<evidence type="ECO:0000259" key="14">
    <source>
        <dbReference type="Pfam" id="PF17753"/>
    </source>
</evidence>